<dbReference type="SUPFAM" id="SSF46458">
    <property type="entry name" value="Globin-like"/>
    <property type="match status" value="1"/>
</dbReference>
<keyword evidence="11" id="KW-0560">Oxidoreductase</keyword>
<dbReference type="GO" id="GO:0071500">
    <property type="term" value="P:cellular response to nitrosative stress"/>
    <property type="evidence" value="ECO:0007669"/>
    <property type="project" value="TreeGrafter"/>
</dbReference>
<comment type="cofactor">
    <cofactor evidence="2">
        <name>FAD</name>
        <dbReference type="ChEBI" id="CHEBI:57692"/>
    </cofactor>
</comment>
<dbReference type="InterPro" id="IPR008333">
    <property type="entry name" value="Cbr1-like_FAD-bd_dom"/>
</dbReference>
<keyword evidence="19" id="KW-0223">Dioxygenase</keyword>
<dbReference type="Gene3D" id="2.40.30.10">
    <property type="entry name" value="Translation factors"/>
    <property type="match status" value="1"/>
</dbReference>
<keyword evidence="13" id="KW-0520">NAD</keyword>
<dbReference type="NCBIfam" id="NF009805">
    <property type="entry name" value="PRK13289.1"/>
    <property type="match status" value="1"/>
</dbReference>
<dbReference type="STRING" id="1202772.A0A1V9ZMC5"/>
<comment type="similarity">
    <text evidence="3">In the C-terminal section; belongs to the flavoprotein pyridine nucleotide cytochrome reductase family.</text>
</comment>
<dbReference type="Pfam" id="PF00175">
    <property type="entry name" value="NAD_binding_1"/>
    <property type="match status" value="1"/>
</dbReference>
<keyword evidence="16" id="KW-0561">Oxygen transport</keyword>
<evidence type="ECO:0000256" key="14">
    <source>
        <dbReference type="ARBA" id="ARBA00048649"/>
    </source>
</evidence>
<evidence type="ECO:0000256" key="10">
    <source>
        <dbReference type="ARBA" id="ARBA00022857"/>
    </source>
</evidence>
<evidence type="ECO:0000256" key="7">
    <source>
        <dbReference type="ARBA" id="ARBA00022630"/>
    </source>
</evidence>
<dbReference type="Gene3D" id="3.40.50.80">
    <property type="entry name" value="Nucleotide-binding domain of ferredoxin-NADP reductase (FNR) module"/>
    <property type="match status" value="1"/>
</dbReference>
<accession>A0A1V9ZMC5</accession>
<keyword evidence="8" id="KW-0479">Metal-binding</keyword>
<evidence type="ECO:0000256" key="5">
    <source>
        <dbReference type="ARBA" id="ARBA00022575"/>
    </source>
</evidence>
<evidence type="ECO:0000256" key="16">
    <source>
        <dbReference type="RuleBase" id="RU000356"/>
    </source>
</evidence>
<dbReference type="EC" id="1.14.12.17" evidence="4"/>
<dbReference type="InterPro" id="IPR001433">
    <property type="entry name" value="OxRdtase_FAD/NAD-bd"/>
</dbReference>
<dbReference type="Proteomes" id="UP000243579">
    <property type="component" value="Unassembled WGS sequence"/>
</dbReference>
<comment type="catalytic activity">
    <reaction evidence="15">
        <text>2 nitric oxide + NADPH + 2 O2 = 2 nitrate + NADP(+) + H(+)</text>
        <dbReference type="Rhea" id="RHEA:19465"/>
        <dbReference type="ChEBI" id="CHEBI:15378"/>
        <dbReference type="ChEBI" id="CHEBI:15379"/>
        <dbReference type="ChEBI" id="CHEBI:16480"/>
        <dbReference type="ChEBI" id="CHEBI:17632"/>
        <dbReference type="ChEBI" id="CHEBI:57783"/>
        <dbReference type="ChEBI" id="CHEBI:58349"/>
        <dbReference type="EC" id="1.14.12.17"/>
    </reaction>
</comment>
<evidence type="ECO:0000259" key="17">
    <source>
        <dbReference type="PROSITE" id="PS01033"/>
    </source>
</evidence>
<dbReference type="PANTHER" id="PTHR43396:SF3">
    <property type="entry name" value="FLAVOHEMOPROTEIN"/>
    <property type="match status" value="1"/>
</dbReference>
<dbReference type="Pfam" id="PF00042">
    <property type="entry name" value="Globin"/>
    <property type="match status" value="1"/>
</dbReference>
<sequence>MAFLRSPALLQRAAKRFTGTRSLTALSAKTIDIIKATSPVVAEHGYAITTTMYGTMLTSDASVRALFNPSHQKVLPGENQARQPSALAHAVSAYAANIDNLGVLTAAVERIAQKHVSLYILPEHYDIVGSHLLRAIKTVLGDAATPEIVQAWAEAYGFLAEILIEREREVREGQAAAVGGWEGWRDFVVAKKVPESIDTTSFVLRPKDGGPVVPFRAGQYLGLRFENSEFTTQRNYSISNAPNTREYRITVKKHAPLAPGAPAGQVSSHLHNLVEGSVVKVGVPCGDFVLDVADDKPVVLISGGVGMTPMASMVEDLLKNQRVANAITMVNVSRNPQVEVMHDVFAAYAQDHANFDVHTVYGALDASALDAALPTKDAHYYFCGPPGFMRMVQTTLRGWNVPDEQIHFEYFGPHVA</sequence>
<reference evidence="19 20" key="1">
    <citation type="journal article" date="2014" name="Genome Biol. Evol.">
        <title>The secreted proteins of Achlya hypogyna and Thraustotheca clavata identify the ancestral oomycete secretome and reveal gene acquisitions by horizontal gene transfer.</title>
        <authorList>
            <person name="Misner I."/>
            <person name="Blouin N."/>
            <person name="Leonard G."/>
            <person name="Richards T.A."/>
            <person name="Lane C.E."/>
        </authorList>
    </citation>
    <scope>NUCLEOTIDE SEQUENCE [LARGE SCALE GENOMIC DNA]</scope>
    <source>
        <strain evidence="19 20">ATCC 48635</strain>
    </source>
</reference>
<keyword evidence="9" id="KW-0274">FAD</keyword>
<dbReference type="SUPFAM" id="SSF63380">
    <property type="entry name" value="Riboflavin synthase domain-like"/>
    <property type="match status" value="1"/>
</dbReference>
<comment type="catalytic activity">
    <reaction evidence="14">
        <text>2 nitric oxide + NADH + 2 O2 = 2 nitrate + NAD(+) + H(+)</text>
        <dbReference type="Rhea" id="RHEA:19469"/>
        <dbReference type="ChEBI" id="CHEBI:15378"/>
        <dbReference type="ChEBI" id="CHEBI:15379"/>
        <dbReference type="ChEBI" id="CHEBI:16480"/>
        <dbReference type="ChEBI" id="CHEBI:17632"/>
        <dbReference type="ChEBI" id="CHEBI:57540"/>
        <dbReference type="ChEBI" id="CHEBI:57945"/>
        <dbReference type="EC" id="1.14.12.17"/>
    </reaction>
</comment>
<feature type="domain" description="FAD-binding FR-type" evidence="18">
    <location>
        <begin position="182"/>
        <end position="291"/>
    </location>
</feature>
<dbReference type="GO" id="GO:0009636">
    <property type="term" value="P:response to toxic substance"/>
    <property type="evidence" value="ECO:0007669"/>
    <property type="project" value="UniProtKB-KW"/>
</dbReference>
<dbReference type="GO" id="GO:0008941">
    <property type="term" value="F:nitric oxide dioxygenase NAD(P)H activity"/>
    <property type="evidence" value="ECO:0007669"/>
    <property type="project" value="UniProtKB-EC"/>
</dbReference>
<dbReference type="CDD" id="cd08922">
    <property type="entry name" value="FHb-globin"/>
    <property type="match status" value="1"/>
</dbReference>
<evidence type="ECO:0000256" key="9">
    <source>
        <dbReference type="ARBA" id="ARBA00022827"/>
    </source>
</evidence>
<comment type="cofactor">
    <cofactor evidence="1">
        <name>heme b</name>
        <dbReference type="ChEBI" id="CHEBI:60344"/>
    </cofactor>
</comment>
<protein>
    <recommendedName>
        <fullName evidence="4">nitric oxide dioxygenase</fullName>
        <ecNumber evidence="4">1.14.12.17</ecNumber>
    </recommendedName>
</protein>
<dbReference type="GO" id="GO:0046872">
    <property type="term" value="F:metal ion binding"/>
    <property type="evidence" value="ECO:0007669"/>
    <property type="project" value="UniProtKB-KW"/>
</dbReference>
<dbReference type="InterPro" id="IPR039261">
    <property type="entry name" value="FNR_nucleotide-bd"/>
</dbReference>
<dbReference type="GO" id="GO:0019825">
    <property type="term" value="F:oxygen binding"/>
    <property type="evidence" value="ECO:0007669"/>
    <property type="project" value="InterPro"/>
</dbReference>
<gene>
    <name evidence="19" type="ORF">ACHHYP_07589</name>
</gene>
<dbReference type="CDD" id="cd06184">
    <property type="entry name" value="flavohem_like_fad_nad_binding"/>
    <property type="match status" value="1"/>
</dbReference>
<dbReference type="PROSITE" id="PS01033">
    <property type="entry name" value="GLOBIN"/>
    <property type="match status" value="1"/>
</dbReference>
<dbReference type="PRINTS" id="PR00410">
    <property type="entry name" value="PHEHYDRXLASE"/>
</dbReference>
<evidence type="ECO:0000256" key="15">
    <source>
        <dbReference type="ARBA" id="ARBA00049433"/>
    </source>
</evidence>
<dbReference type="InterPro" id="IPR012292">
    <property type="entry name" value="Globin/Proto"/>
</dbReference>
<dbReference type="PANTHER" id="PTHR43396">
    <property type="entry name" value="FLAVOHEMOPROTEIN"/>
    <property type="match status" value="1"/>
</dbReference>
<dbReference type="GO" id="GO:0046210">
    <property type="term" value="P:nitric oxide catabolic process"/>
    <property type="evidence" value="ECO:0007669"/>
    <property type="project" value="TreeGrafter"/>
</dbReference>
<dbReference type="EMBL" id="JNBR01000076">
    <property type="protein sequence ID" value="OQR98930.1"/>
    <property type="molecule type" value="Genomic_DNA"/>
</dbReference>
<evidence type="ECO:0000256" key="6">
    <source>
        <dbReference type="ARBA" id="ARBA00022617"/>
    </source>
</evidence>
<dbReference type="AlphaFoldDB" id="A0A1V9ZMC5"/>
<organism evidence="19 20">
    <name type="scientific">Achlya hypogyna</name>
    <name type="common">Oomycete</name>
    <name type="synonym">Protoachlya hypogyna</name>
    <dbReference type="NCBI Taxonomy" id="1202772"/>
    <lineage>
        <taxon>Eukaryota</taxon>
        <taxon>Sar</taxon>
        <taxon>Stramenopiles</taxon>
        <taxon>Oomycota</taxon>
        <taxon>Saprolegniomycetes</taxon>
        <taxon>Saprolegniales</taxon>
        <taxon>Achlyaceae</taxon>
        <taxon>Achlya</taxon>
    </lineage>
</organism>
<dbReference type="OrthoDB" id="436496at2759"/>
<evidence type="ECO:0000313" key="19">
    <source>
        <dbReference type="EMBL" id="OQR98930.1"/>
    </source>
</evidence>
<evidence type="ECO:0000256" key="8">
    <source>
        <dbReference type="ARBA" id="ARBA00022723"/>
    </source>
</evidence>
<keyword evidence="6 16" id="KW-0349">Heme</keyword>
<dbReference type="InterPro" id="IPR017927">
    <property type="entry name" value="FAD-bd_FR_type"/>
</dbReference>
<dbReference type="GO" id="GO:0005344">
    <property type="term" value="F:oxygen carrier activity"/>
    <property type="evidence" value="ECO:0007669"/>
    <property type="project" value="UniProtKB-KW"/>
</dbReference>
<name>A0A1V9ZMC5_ACHHY</name>
<dbReference type="SUPFAM" id="SSF52343">
    <property type="entry name" value="Ferredoxin reductase-like, C-terminal NADP-linked domain"/>
    <property type="match status" value="1"/>
</dbReference>
<dbReference type="Pfam" id="PF00970">
    <property type="entry name" value="FAD_binding_6"/>
    <property type="match status" value="1"/>
</dbReference>
<keyword evidence="20" id="KW-1185">Reference proteome</keyword>
<keyword evidence="7" id="KW-0285">Flavoprotein</keyword>
<evidence type="ECO:0000256" key="4">
    <source>
        <dbReference type="ARBA" id="ARBA00012229"/>
    </source>
</evidence>
<dbReference type="GO" id="GO:0071949">
    <property type="term" value="F:FAD binding"/>
    <property type="evidence" value="ECO:0007669"/>
    <property type="project" value="TreeGrafter"/>
</dbReference>
<evidence type="ECO:0000256" key="3">
    <source>
        <dbReference type="ARBA" id="ARBA00006401"/>
    </source>
</evidence>
<dbReference type="FunFam" id="1.10.490.10:FF:000003">
    <property type="entry name" value="Flavohemoprotein"/>
    <property type="match status" value="1"/>
</dbReference>
<evidence type="ECO:0000259" key="18">
    <source>
        <dbReference type="PROSITE" id="PS51384"/>
    </source>
</evidence>
<keyword evidence="10" id="KW-0521">NADP</keyword>
<dbReference type="InterPro" id="IPR009050">
    <property type="entry name" value="Globin-like_sf"/>
</dbReference>
<dbReference type="PROSITE" id="PS51384">
    <property type="entry name" value="FAD_FR"/>
    <property type="match status" value="1"/>
</dbReference>
<keyword evidence="12" id="KW-0408">Iron</keyword>
<evidence type="ECO:0000256" key="2">
    <source>
        <dbReference type="ARBA" id="ARBA00001974"/>
    </source>
</evidence>
<evidence type="ECO:0000256" key="13">
    <source>
        <dbReference type="ARBA" id="ARBA00023027"/>
    </source>
</evidence>
<keyword evidence="16" id="KW-0813">Transport</keyword>
<dbReference type="InterPro" id="IPR017938">
    <property type="entry name" value="Riboflavin_synthase-like_b-brl"/>
</dbReference>
<comment type="caution">
    <text evidence="19">The sequence shown here is derived from an EMBL/GenBank/DDBJ whole genome shotgun (WGS) entry which is preliminary data.</text>
</comment>
<evidence type="ECO:0000256" key="1">
    <source>
        <dbReference type="ARBA" id="ARBA00001970"/>
    </source>
</evidence>
<evidence type="ECO:0000313" key="20">
    <source>
        <dbReference type="Proteomes" id="UP000243579"/>
    </source>
</evidence>
<dbReference type="Gene3D" id="1.10.490.10">
    <property type="entry name" value="Globins"/>
    <property type="match status" value="1"/>
</dbReference>
<evidence type="ECO:0000256" key="11">
    <source>
        <dbReference type="ARBA" id="ARBA00023002"/>
    </source>
</evidence>
<dbReference type="InterPro" id="IPR000971">
    <property type="entry name" value="Globin"/>
</dbReference>
<dbReference type="GO" id="GO:0020037">
    <property type="term" value="F:heme binding"/>
    <property type="evidence" value="ECO:0007669"/>
    <property type="project" value="InterPro"/>
</dbReference>
<evidence type="ECO:0000256" key="12">
    <source>
        <dbReference type="ARBA" id="ARBA00023004"/>
    </source>
</evidence>
<feature type="domain" description="Globin" evidence="17">
    <location>
        <begin position="25"/>
        <end position="168"/>
    </location>
</feature>
<proteinExistence type="inferred from homology"/>
<dbReference type="FunFam" id="2.40.30.10:FF:000034">
    <property type="entry name" value="Flavohemoprotein"/>
    <property type="match status" value="1"/>
</dbReference>
<keyword evidence="5" id="KW-0216">Detoxification</keyword>
<comment type="similarity">
    <text evidence="16">Belongs to the globin family.</text>
</comment>